<dbReference type="STRING" id="416944.SAMN05421548_105265"/>
<proteinExistence type="predicted"/>
<evidence type="ECO:0000313" key="1">
    <source>
        <dbReference type="EMBL" id="SDC31597.1"/>
    </source>
</evidence>
<dbReference type="InterPro" id="IPR016541">
    <property type="entry name" value="UCP008505"/>
</dbReference>
<dbReference type="Gene3D" id="3.40.50.1010">
    <property type="entry name" value="5'-nuclease"/>
    <property type="match status" value="1"/>
</dbReference>
<dbReference type="AlphaFoldDB" id="A0A1G6KKY8"/>
<evidence type="ECO:0000313" key="2">
    <source>
        <dbReference type="Proteomes" id="UP000198908"/>
    </source>
</evidence>
<dbReference type="Proteomes" id="UP000198908">
    <property type="component" value="Unassembled WGS sequence"/>
</dbReference>
<dbReference type="SUPFAM" id="SSF88723">
    <property type="entry name" value="PIN domain-like"/>
    <property type="match status" value="1"/>
</dbReference>
<organism evidence="1 2">
    <name type="scientific">Paraburkholderia lycopersici</name>
    <dbReference type="NCBI Taxonomy" id="416944"/>
    <lineage>
        <taxon>Bacteria</taxon>
        <taxon>Pseudomonadati</taxon>
        <taxon>Pseudomonadota</taxon>
        <taxon>Betaproteobacteria</taxon>
        <taxon>Burkholderiales</taxon>
        <taxon>Burkholderiaceae</taxon>
        <taxon>Paraburkholderia</taxon>
    </lineage>
</organism>
<dbReference type="Pfam" id="PF14367">
    <property type="entry name" value="DUF4411"/>
    <property type="match status" value="1"/>
</dbReference>
<name>A0A1G6KKY8_9BURK</name>
<gene>
    <name evidence="1" type="ORF">SAMN05421548_105265</name>
</gene>
<sequence length="166" mass="18828">MYLLDTNIFIEAQNRYYASDICPGFWNWLDDANARGMIASISEVYDELAGRGDGLAQWIEARHGTGWFLDVSDAATQTSFAEVVRHVESVERYTRPNKNLFLGGADPWLVAKARTMGWGVATHEQYSENSTKVKIPNVCRNFGVDSRNTFDVLRQLKATFGWNRPN</sequence>
<dbReference type="RefSeq" id="WP_091996316.1">
    <property type="nucleotide sequence ID" value="NZ_FMYQ01000005.1"/>
</dbReference>
<dbReference type="OrthoDB" id="338425at2"/>
<accession>A0A1G6KKY8</accession>
<dbReference type="EMBL" id="FMYQ01000005">
    <property type="protein sequence ID" value="SDC31597.1"/>
    <property type="molecule type" value="Genomic_DNA"/>
</dbReference>
<protein>
    <recommendedName>
        <fullName evidence="3">DUF4411 family protein</fullName>
    </recommendedName>
</protein>
<reference evidence="2" key="1">
    <citation type="submission" date="2016-09" db="EMBL/GenBank/DDBJ databases">
        <authorList>
            <person name="Varghese N."/>
            <person name="Submissions S."/>
        </authorList>
    </citation>
    <scope>NUCLEOTIDE SEQUENCE [LARGE SCALE GENOMIC DNA]</scope>
    <source>
        <strain evidence="2">TNe-862</strain>
    </source>
</reference>
<dbReference type="InterPro" id="IPR029060">
    <property type="entry name" value="PIN-like_dom_sf"/>
</dbReference>
<keyword evidence="2" id="KW-1185">Reference proteome</keyword>
<evidence type="ECO:0008006" key="3">
    <source>
        <dbReference type="Google" id="ProtNLM"/>
    </source>
</evidence>